<name>A0A8H6HQ98_9AGAR</name>
<feature type="region of interest" description="Disordered" evidence="1">
    <location>
        <begin position="364"/>
        <end position="385"/>
    </location>
</feature>
<feature type="compositionally biased region" description="Polar residues" evidence="1">
    <location>
        <begin position="1"/>
        <end position="19"/>
    </location>
</feature>
<feature type="compositionally biased region" description="Low complexity" evidence="1">
    <location>
        <begin position="20"/>
        <end position="38"/>
    </location>
</feature>
<sequence>MEGNMPHQQLQQSHGSQNTALGSSPVSSQSAAIAQSSPLPAGGNTAQLYLNRDNGSQQQPVISAETRFFDQLAADFGLPEEHRYKLHAFKKLATAGLGLDHGDLFTRGFQFAATLSVLHLQKESQNQSNATTYKGILEDIRIRLDSTFLLTTSQKTNIRDLVQDMMFDKERYKYNTMFNDSKKIIYKDPKSLDLGNAVGLASRENVLNSSTKTIIRSSLNGFREEIIGGLTAKKLTLHEFAYKAATKYKRGGPGEKLEYPYIVKVALLRRFVIENYDTVINSSKKRKRGSNQTALDDYDDEYMESGEKDGSADKENGPKRPEKNNFWPLLDWWLAVKFWKLGKKMTTPSWTTYIEEILAHEAKDFPGAPPAGTEEENSGNSGNAAAPVAAIPPTANPFTPIPAETDVALPLNVNFLNDWPTLTFCLYLIGHRKVLFNTCSAQSFRAHVFANSEVEFYEH</sequence>
<reference evidence="2 3" key="1">
    <citation type="submission" date="2020-07" db="EMBL/GenBank/DDBJ databases">
        <title>Comparative genomics of pyrophilous fungi reveals a link between fire events and developmental genes.</title>
        <authorList>
            <consortium name="DOE Joint Genome Institute"/>
            <person name="Steindorff A.S."/>
            <person name="Carver A."/>
            <person name="Calhoun S."/>
            <person name="Stillman K."/>
            <person name="Liu H."/>
            <person name="Lipzen A."/>
            <person name="Pangilinan J."/>
            <person name="Labutti K."/>
            <person name="Bruns T.D."/>
            <person name="Grigoriev I.V."/>
        </authorList>
    </citation>
    <scope>NUCLEOTIDE SEQUENCE [LARGE SCALE GENOMIC DNA]</scope>
    <source>
        <strain evidence="2 3">CBS 144469</strain>
    </source>
</reference>
<dbReference type="AlphaFoldDB" id="A0A8H6HQ98"/>
<accession>A0A8H6HQ98</accession>
<dbReference type="Proteomes" id="UP000521943">
    <property type="component" value="Unassembled WGS sequence"/>
</dbReference>
<evidence type="ECO:0000313" key="3">
    <source>
        <dbReference type="Proteomes" id="UP000521943"/>
    </source>
</evidence>
<feature type="region of interest" description="Disordered" evidence="1">
    <location>
        <begin position="1"/>
        <end position="38"/>
    </location>
</feature>
<feature type="compositionally biased region" description="Basic and acidic residues" evidence="1">
    <location>
        <begin position="305"/>
        <end position="322"/>
    </location>
</feature>
<protein>
    <submittedName>
        <fullName evidence="2">Uncharacterized protein</fullName>
    </submittedName>
</protein>
<gene>
    <name evidence="2" type="ORF">DFP72DRAFT_1072122</name>
</gene>
<organism evidence="2 3">
    <name type="scientific">Ephemerocybe angulata</name>
    <dbReference type="NCBI Taxonomy" id="980116"/>
    <lineage>
        <taxon>Eukaryota</taxon>
        <taxon>Fungi</taxon>
        <taxon>Dikarya</taxon>
        <taxon>Basidiomycota</taxon>
        <taxon>Agaricomycotina</taxon>
        <taxon>Agaricomycetes</taxon>
        <taxon>Agaricomycetidae</taxon>
        <taxon>Agaricales</taxon>
        <taxon>Agaricineae</taxon>
        <taxon>Psathyrellaceae</taxon>
        <taxon>Ephemerocybe</taxon>
    </lineage>
</organism>
<feature type="region of interest" description="Disordered" evidence="1">
    <location>
        <begin position="283"/>
        <end position="322"/>
    </location>
</feature>
<keyword evidence="3" id="KW-1185">Reference proteome</keyword>
<evidence type="ECO:0000313" key="2">
    <source>
        <dbReference type="EMBL" id="KAF6750686.1"/>
    </source>
</evidence>
<dbReference type="OrthoDB" id="3269273at2759"/>
<proteinExistence type="predicted"/>
<dbReference type="EMBL" id="JACGCI010000055">
    <property type="protein sequence ID" value="KAF6750686.1"/>
    <property type="molecule type" value="Genomic_DNA"/>
</dbReference>
<comment type="caution">
    <text evidence="2">The sequence shown here is derived from an EMBL/GenBank/DDBJ whole genome shotgun (WGS) entry which is preliminary data.</text>
</comment>
<evidence type="ECO:0000256" key="1">
    <source>
        <dbReference type="SAM" id="MobiDB-lite"/>
    </source>
</evidence>